<dbReference type="Gene3D" id="3.10.290.10">
    <property type="entry name" value="RNA-binding S4 domain"/>
    <property type="match status" value="1"/>
</dbReference>
<dbReference type="InterPro" id="IPR006145">
    <property type="entry name" value="PsdUridine_synth_RsuA/RluA"/>
</dbReference>
<feature type="domain" description="RNA-binding S4" evidence="6">
    <location>
        <begin position="11"/>
        <end position="76"/>
    </location>
</feature>
<evidence type="ECO:0000256" key="3">
    <source>
        <dbReference type="PIRSR" id="PIRSR606225-1"/>
    </source>
</evidence>
<comment type="caution">
    <text evidence="7">The sequence shown here is derived from an EMBL/GenBank/DDBJ whole genome shotgun (WGS) entry which is preliminary data.</text>
</comment>
<dbReference type="Pfam" id="PF00849">
    <property type="entry name" value="PseudoU_synth_2"/>
    <property type="match status" value="1"/>
</dbReference>
<dbReference type="InterPro" id="IPR002942">
    <property type="entry name" value="S4_RNA-bd"/>
</dbReference>
<gene>
    <name evidence="7" type="ORF">C0189_01825</name>
</gene>
<evidence type="ECO:0000256" key="2">
    <source>
        <dbReference type="ARBA" id="ARBA00023235"/>
    </source>
</evidence>
<proteinExistence type="inferred from homology"/>
<dbReference type="GO" id="GO:0000455">
    <property type="term" value="P:enzyme-directed rRNA pseudouridine synthesis"/>
    <property type="evidence" value="ECO:0007669"/>
    <property type="project" value="UniProtKB-ARBA"/>
</dbReference>
<dbReference type="PANTHER" id="PTHR21600">
    <property type="entry name" value="MITOCHONDRIAL RNA PSEUDOURIDINE SYNTHASE"/>
    <property type="match status" value="1"/>
</dbReference>
<feature type="active site" evidence="3">
    <location>
        <position position="135"/>
    </location>
</feature>
<dbReference type="Proteomes" id="UP000237040">
    <property type="component" value="Unassembled WGS sequence"/>
</dbReference>
<evidence type="ECO:0000259" key="6">
    <source>
        <dbReference type="SMART" id="SM00363"/>
    </source>
</evidence>
<dbReference type="CDD" id="cd00165">
    <property type="entry name" value="S4"/>
    <property type="match status" value="1"/>
</dbReference>
<dbReference type="AlphaFoldDB" id="A0A2J6WFA4"/>
<organism evidence="7 8">
    <name type="scientific">Caldisericum exile</name>
    <dbReference type="NCBI Taxonomy" id="693075"/>
    <lineage>
        <taxon>Bacteria</taxon>
        <taxon>Pseudomonadati</taxon>
        <taxon>Caldisericota/Cryosericota group</taxon>
        <taxon>Caldisericota</taxon>
        <taxon>Caldisericia</taxon>
        <taxon>Caldisericales</taxon>
        <taxon>Caldisericaceae</taxon>
        <taxon>Caldisericum</taxon>
    </lineage>
</organism>
<dbReference type="InterPro" id="IPR036986">
    <property type="entry name" value="S4_RNA-bd_sf"/>
</dbReference>
<dbReference type="PROSITE" id="PS50889">
    <property type="entry name" value="S4"/>
    <property type="match status" value="1"/>
</dbReference>
<dbReference type="PROSITE" id="PS01129">
    <property type="entry name" value="PSI_RLU"/>
    <property type="match status" value="1"/>
</dbReference>
<evidence type="ECO:0000256" key="1">
    <source>
        <dbReference type="ARBA" id="ARBA00010876"/>
    </source>
</evidence>
<keyword evidence="2 5" id="KW-0413">Isomerase</keyword>
<dbReference type="InterPro" id="IPR006224">
    <property type="entry name" value="PsdUridine_synth_RluA-like_CS"/>
</dbReference>
<dbReference type="Pfam" id="PF01479">
    <property type="entry name" value="S4"/>
    <property type="match status" value="1"/>
</dbReference>
<protein>
    <recommendedName>
        <fullName evidence="5">Pseudouridine synthase</fullName>
        <ecNumber evidence="5">5.4.99.-</ecNumber>
    </recommendedName>
</protein>
<dbReference type="InterPro" id="IPR006225">
    <property type="entry name" value="PsdUridine_synth_RluC/D"/>
</dbReference>
<dbReference type="PANTHER" id="PTHR21600:SF44">
    <property type="entry name" value="RIBOSOMAL LARGE SUBUNIT PSEUDOURIDINE SYNTHASE D"/>
    <property type="match status" value="1"/>
</dbReference>
<accession>A0A2J6WFA4</accession>
<dbReference type="InterPro" id="IPR020103">
    <property type="entry name" value="PsdUridine_synth_cat_dom_sf"/>
</dbReference>
<comment type="catalytic activity">
    <reaction evidence="5">
        <text>a uridine in RNA = a pseudouridine in RNA</text>
        <dbReference type="Rhea" id="RHEA:48348"/>
        <dbReference type="Rhea" id="RHEA-COMP:12068"/>
        <dbReference type="Rhea" id="RHEA-COMP:12069"/>
        <dbReference type="ChEBI" id="CHEBI:65314"/>
        <dbReference type="ChEBI" id="CHEBI:65315"/>
    </reaction>
</comment>
<dbReference type="SUPFAM" id="SSF55120">
    <property type="entry name" value="Pseudouridine synthase"/>
    <property type="match status" value="1"/>
</dbReference>
<keyword evidence="4" id="KW-0694">RNA-binding</keyword>
<dbReference type="InterPro" id="IPR050188">
    <property type="entry name" value="RluA_PseudoU_synthase"/>
</dbReference>
<dbReference type="Gene3D" id="3.30.2350.10">
    <property type="entry name" value="Pseudouridine synthase"/>
    <property type="match status" value="1"/>
</dbReference>
<dbReference type="NCBIfam" id="TIGR00005">
    <property type="entry name" value="rluA_subfam"/>
    <property type="match status" value="1"/>
</dbReference>
<dbReference type="RefSeq" id="WP_424586577.1">
    <property type="nucleotide sequence ID" value="NZ_JBNARP010000003.1"/>
</dbReference>
<dbReference type="SMART" id="SM00363">
    <property type="entry name" value="S4"/>
    <property type="match status" value="1"/>
</dbReference>
<comment type="function">
    <text evidence="5">Responsible for synthesis of pseudouridine from uracil.</text>
</comment>
<evidence type="ECO:0000256" key="4">
    <source>
        <dbReference type="PROSITE-ProRule" id="PRU00182"/>
    </source>
</evidence>
<evidence type="ECO:0000256" key="5">
    <source>
        <dbReference type="RuleBase" id="RU362028"/>
    </source>
</evidence>
<reference evidence="7 8" key="1">
    <citation type="submission" date="2018-01" db="EMBL/GenBank/DDBJ databases">
        <title>Metagenomic assembled genomes from two thermal pools in the Uzon Caldera, Kamchatka, Russia.</title>
        <authorList>
            <person name="Wilkins L."/>
            <person name="Ettinger C."/>
        </authorList>
    </citation>
    <scope>NUCLEOTIDE SEQUENCE [LARGE SCALE GENOMIC DNA]</scope>
    <source>
        <strain evidence="7">ZAV-07</strain>
    </source>
</reference>
<dbReference type="CDD" id="cd02869">
    <property type="entry name" value="PseudoU_synth_RluA_like"/>
    <property type="match status" value="1"/>
</dbReference>
<dbReference type="SUPFAM" id="SSF55174">
    <property type="entry name" value="Alpha-L RNA-binding motif"/>
    <property type="match status" value="1"/>
</dbReference>
<sequence length="304" mass="35225">MENKFIADATGRLDKIIENKLKNLSRSYIQKLIKEGFVLVNGKVIEKPSHKIKANDLIVVKEKEPEKLEVGKEDKPIKIVYEDEYLLVIDKEAGLTVHPVGRKTTDTLVNRLLYHVEDLSQIGGVIRPGIVHRLDRDTSGLMVVAKTDTAHRTLSEMLKRHEIKRRYICLVKGNFKETFGTINLPLKREQGTTKMRVSIMGKEAITHFKVLETIGPYTLLQIELETGRTHQIRVHMAHIGHPLIGDTLYGKKDKNIDLERQFLHSYEISFKHPIIDKELRFTSELPEDLKETLWELRKKWKKKQ</sequence>
<evidence type="ECO:0000313" key="7">
    <source>
        <dbReference type="EMBL" id="PMP68145.1"/>
    </source>
</evidence>
<dbReference type="GO" id="GO:0003723">
    <property type="term" value="F:RNA binding"/>
    <property type="evidence" value="ECO:0007669"/>
    <property type="project" value="UniProtKB-KW"/>
</dbReference>
<dbReference type="EC" id="5.4.99.-" evidence="5"/>
<dbReference type="EMBL" id="PNIL01000027">
    <property type="protein sequence ID" value="PMP68145.1"/>
    <property type="molecule type" value="Genomic_DNA"/>
</dbReference>
<comment type="similarity">
    <text evidence="1 5">Belongs to the pseudouridine synthase RluA family.</text>
</comment>
<evidence type="ECO:0000313" key="8">
    <source>
        <dbReference type="Proteomes" id="UP000237040"/>
    </source>
</evidence>
<dbReference type="GO" id="GO:0120159">
    <property type="term" value="F:rRNA pseudouridine synthase activity"/>
    <property type="evidence" value="ECO:0007669"/>
    <property type="project" value="UniProtKB-ARBA"/>
</dbReference>
<name>A0A2J6WFA4_9BACT</name>